<dbReference type="InterPro" id="IPR044824">
    <property type="entry name" value="MAIN-like"/>
</dbReference>
<proteinExistence type="predicted"/>
<gene>
    <name evidence="2" type="ORF">Goshw_003878</name>
</gene>
<feature type="domain" description="Aminotransferase-like plant mobile" evidence="1">
    <location>
        <begin position="56"/>
        <end position="151"/>
    </location>
</feature>
<protein>
    <recommendedName>
        <fullName evidence="1">Aminotransferase-like plant mobile domain-containing protein</fullName>
    </recommendedName>
</protein>
<evidence type="ECO:0000313" key="3">
    <source>
        <dbReference type="Proteomes" id="UP000593576"/>
    </source>
</evidence>
<evidence type="ECO:0000313" key="2">
    <source>
        <dbReference type="EMBL" id="MBA0848556.1"/>
    </source>
</evidence>
<reference evidence="2 3" key="1">
    <citation type="journal article" date="2019" name="Genome Biol. Evol.">
        <title>Insights into the evolution of the New World diploid cottons (Gossypium, subgenus Houzingenia) based on genome sequencing.</title>
        <authorList>
            <person name="Grover C.E."/>
            <person name="Arick M.A. 2nd"/>
            <person name="Thrash A."/>
            <person name="Conover J.L."/>
            <person name="Sanders W.S."/>
            <person name="Peterson D.G."/>
            <person name="Frelichowski J.E."/>
            <person name="Scheffler J.A."/>
            <person name="Scheffler B.E."/>
            <person name="Wendel J.F."/>
        </authorList>
    </citation>
    <scope>NUCLEOTIDE SEQUENCE [LARGE SCALE GENOMIC DNA]</scope>
    <source>
        <strain evidence="2">1</strain>
        <tissue evidence="2">Leaf</tissue>
    </source>
</reference>
<evidence type="ECO:0000259" key="1">
    <source>
        <dbReference type="Pfam" id="PF10536"/>
    </source>
</evidence>
<dbReference type="Pfam" id="PF10536">
    <property type="entry name" value="PMD"/>
    <property type="match status" value="1"/>
</dbReference>
<name>A0A7J9KQE2_GOSSC</name>
<sequence length="403" mass="44747">MAASLIRFDDKHIFVAQAAMADDCVLEGFIHNMGKPPIPQIHGYSQEVGFLHTSRIVGASKLDPTLISALVERWRPETQRPKTHTFHLPCVKCTITLEDIMLQLELSVDGRVVTGSMIVPGKFDLCKAMLGKVLDKFDGGQISINSLEDNFEELLEDPTEEVATISSGLQSMRKTKLEICRLIHVTLGAVSSHGTQYDVNRWNHKPSYMGLFEELEDFRLLLDQCSEAEFEWMSYANTVIISCIPPEVFANREMWDAKVEAVDFATIARHKEATVGGHVNSVKGAMTTPQQQCRRGYGHMMGSSSTSTEEALPFSMQYQGTYFRAMASHVFFTSHADVDADLDAWLDSSACIAPNEDIDTDTHAVVDANFDVGDNTDVPGIRGTLWFHVDYGTNTICITILLG</sequence>
<organism evidence="2 3">
    <name type="scientific">Gossypium schwendimanii</name>
    <name type="common">Cotton</name>
    <dbReference type="NCBI Taxonomy" id="34291"/>
    <lineage>
        <taxon>Eukaryota</taxon>
        <taxon>Viridiplantae</taxon>
        <taxon>Streptophyta</taxon>
        <taxon>Embryophyta</taxon>
        <taxon>Tracheophyta</taxon>
        <taxon>Spermatophyta</taxon>
        <taxon>Magnoliopsida</taxon>
        <taxon>eudicotyledons</taxon>
        <taxon>Gunneridae</taxon>
        <taxon>Pentapetalae</taxon>
        <taxon>rosids</taxon>
        <taxon>malvids</taxon>
        <taxon>Malvales</taxon>
        <taxon>Malvaceae</taxon>
        <taxon>Malvoideae</taxon>
        <taxon>Gossypium</taxon>
    </lineage>
</organism>
<dbReference type="EMBL" id="JABFAF010000002">
    <property type="protein sequence ID" value="MBA0848556.1"/>
    <property type="molecule type" value="Genomic_DNA"/>
</dbReference>
<comment type="caution">
    <text evidence="2">The sequence shown here is derived from an EMBL/GenBank/DDBJ whole genome shotgun (WGS) entry which is preliminary data.</text>
</comment>
<keyword evidence="3" id="KW-1185">Reference proteome</keyword>
<dbReference type="AlphaFoldDB" id="A0A7J9KQE2"/>
<dbReference type="GO" id="GO:0010073">
    <property type="term" value="P:meristem maintenance"/>
    <property type="evidence" value="ECO:0007669"/>
    <property type="project" value="InterPro"/>
</dbReference>
<dbReference type="InterPro" id="IPR019557">
    <property type="entry name" value="AminoTfrase-like_pln_mobile"/>
</dbReference>
<accession>A0A7J9KQE2</accession>
<dbReference type="Proteomes" id="UP000593576">
    <property type="component" value="Unassembled WGS sequence"/>
</dbReference>
<dbReference type="PANTHER" id="PTHR46033">
    <property type="entry name" value="PROTEIN MAIN-LIKE 2"/>
    <property type="match status" value="1"/>
</dbReference>
<dbReference type="PANTHER" id="PTHR46033:SF8">
    <property type="entry name" value="PROTEIN MAINTENANCE OF MERISTEMS-LIKE"/>
    <property type="match status" value="1"/>
</dbReference>
<dbReference type="OrthoDB" id="1421598at2759"/>